<dbReference type="EMBL" id="NKUJ01000521">
    <property type="protein sequence ID" value="RMJ03439.1"/>
    <property type="molecule type" value="Genomic_DNA"/>
</dbReference>
<evidence type="ECO:0000313" key="2">
    <source>
        <dbReference type="Proteomes" id="UP000277212"/>
    </source>
</evidence>
<dbReference type="AlphaFoldDB" id="A0A3M2RE46"/>
<name>A0A3M2RE46_9HYPO</name>
<keyword evidence="2" id="KW-1185">Reference proteome</keyword>
<sequence>MSSSTPNMGAGAGSQPQLVFGFNPLHEELQRLRQEVIADAVILQPEPAGKKPGLLTYNSPRPCMEMHKVLEDQTSLANVTDVTIGPRARKPQAFQLSVGHDAWVPEGYLGRAILLSQFEARIQIRNGDALSEEHIWKPDQELYYNGALLALVPHLKFSLAIYKLTPHDAGRPVP</sequence>
<dbReference type="Proteomes" id="UP000277212">
    <property type="component" value="Unassembled WGS sequence"/>
</dbReference>
<accession>A0A3M2RE46</accession>
<gene>
    <name evidence="1" type="ORF">CDV36_015033</name>
</gene>
<reference evidence="1 2" key="1">
    <citation type="submission" date="2017-06" db="EMBL/GenBank/DDBJ databases">
        <title>Comparative genomic analysis of Ambrosia Fusariam Clade fungi.</title>
        <authorList>
            <person name="Stajich J.E."/>
            <person name="Carrillo J."/>
            <person name="Kijimoto T."/>
            <person name="Eskalen A."/>
            <person name="O'Donnell K."/>
            <person name="Kasson M."/>
        </authorList>
    </citation>
    <scope>NUCLEOTIDE SEQUENCE [LARGE SCALE GENOMIC DNA]</scope>
    <source>
        <strain evidence="1">UCR3666</strain>
    </source>
</reference>
<evidence type="ECO:0000313" key="1">
    <source>
        <dbReference type="EMBL" id="RMJ03439.1"/>
    </source>
</evidence>
<protein>
    <submittedName>
        <fullName evidence="1">Uncharacterized protein</fullName>
    </submittedName>
</protein>
<proteinExistence type="predicted"/>
<comment type="caution">
    <text evidence="1">The sequence shown here is derived from an EMBL/GenBank/DDBJ whole genome shotgun (WGS) entry which is preliminary data.</text>
</comment>
<dbReference type="OrthoDB" id="4975312at2759"/>
<organism evidence="1 2">
    <name type="scientific">Fusarium kuroshium</name>
    <dbReference type="NCBI Taxonomy" id="2010991"/>
    <lineage>
        <taxon>Eukaryota</taxon>
        <taxon>Fungi</taxon>
        <taxon>Dikarya</taxon>
        <taxon>Ascomycota</taxon>
        <taxon>Pezizomycotina</taxon>
        <taxon>Sordariomycetes</taxon>
        <taxon>Hypocreomycetidae</taxon>
        <taxon>Hypocreales</taxon>
        <taxon>Nectriaceae</taxon>
        <taxon>Fusarium</taxon>
        <taxon>Fusarium solani species complex</taxon>
    </lineage>
</organism>